<organism evidence="1 2">
    <name type="scientific">Taibaiella lutea</name>
    <dbReference type="NCBI Taxonomy" id="2608001"/>
    <lineage>
        <taxon>Bacteria</taxon>
        <taxon>Pseudomonadati</taxon>
        <taxon>Bacteroidota</taxon>
        <taxon>Chitinophagia</taxon>
        <taxon>Chitinophagales</taxon>
        <taxon>Chitinophagaceae</taxon>
        <taxon>Taibaiella</taxon>
    </lineage>
</organism>
<proteinExistence type="predicted"/>
<evidence type="ECO:0000313" key="2">
    <source>
        <dbReference type="Proteomes" id="UP000323632"/>
    </source>
</evidence>
<reference evidence="1 2" key="1">
    <citation type="submission" date="2019-09" db="EMBL/GenBank/DDBJ databases">
        <title>Genome sequence and assembly of Taibaiella sp.</title>
        <authorList>
            <person name="Chhetri G."/>
        </authorList>
    </citation>
    <scope>NUCLEOTIDE SEQUENCE [LARGE SCALE GENOMIC DNA]</scope>
    <source>
        <strain evidence="1 2">KVB11</strain>
    </source>
</reference>
<accession>A0A5M6CF95</accession>
<evidence type="ECO:0000313" key="1">
    <source>
        <dbReference type="EMBL" id="KAA5533716.1"/>
    </source>
</evidence>
<gene>
    <name evidence="1" type="ORF">F0919_14380</name>
</gene>
<dbReference type="RefSeq" id="WP_150033462.1">
    <property type="nucleotide sequence ID" value="NZ_VWSH01000003.1"/>
</dbReference>
<protein>
    <submittedName>
        <fullName evidence="1">Uncharacterized protein</fullName>
    </submittedName>
</protein>
<dbReference type="EMBL" id="VWSH01000003">
    <property type="protein sequence ID" value="KAA5533716.1"/>
    <property type="molecule type" value="Genomic_DNA"/>
</dbReference>
<sequence length="358" mass="41866">MKRTLFIFSDDFGELVLLRLLMYNQPVNATALMPEHMLPYITLPNVEKFAYRNADDLKRYIDDIMPEQILFFSAYILATNNLISTPEFYSLMDYLDEKKIEISTSDPFIRYYDQVDFDLQAKDFLSNARNAFKEIGERLAGYRHLYPIPVQPGSTPHQSFSNHFRKNTLKQAHDKKQWTFVMAMHDYRLLQFEGQLIYHKTVVPLFTSLANDYNISVNLVLPEEFYKILKRELKDVSGINYINYCSIDAFEDLIIQSDVMIYWNLFSASTLLCRLYNKPTVFLSKGHMETIFPGFLNYIRPSWFPEKEPGIMKINDSLIPDIIKKIEAEEAGTNEPMLFQPYFDLDSPLTVLNSMSLS</sequence>
<keyword evidence="2" id="KW-1185">Reference proteome</keyword>
<dbReference type="AlphaFoldDB" id="A0A5M6CF95"/>
<dbReference type="Proteomes" id="UP000323632">
    <property type="component" value="Unassembled WGS sequence"/>
</dbReference>
<name>A0A5M6CF95_9BACT</name>
<comment type="caution">
    <text evidence="1">The sequence shown here is derived from an EMBL/GenBank/DDBJ whole genome shotgun (WGS) entry which is preliminary data.</text>
</comment>